<accession>A0A6A5VPA8</accession>
<feature type="compositionally biased region" description="Basic and acidic residues" evidence="1">
    <location>
        <begin position="23"/>
        <end position="39"/>
    </location>
</feature>
<proteinExistence type="predicted"/>
<feature type="compositionally biased region" description="Low complexity" evidence="1">
    <location>
        <begin position="54"/>
        <end position="70"/>
    </location>
</feature>
<protein>
    <submittedName>
        <fullName evidence="2">Uncharacterized protein</fullName>
    </submittedName>
</protein>
<organism evidence="2 3">
    <name type="scientific">Bimuria novae-zelandiae CBS 107.79</name>
    <dbReference type="NCBI Taxonomy" id="1447943"/>
    <lineage>
        <taxon>Eukaryota</taxon>
        <taxon>Fungi</taxon>
        <taxon>Dikarya</taxon>
        <taxon>Ascomycota</taxon>
        <taxon>Pezizomycotina</taxon>
        <taxon>Dothideomycetes</taxon>
        <taxon>Pleosporomycetidae</taxon>
        <taxon>Pleosporales</taxon>
        <taxon>Massarineae</taxon>
        <taxon>Didymosphaeriaceae</taxon>
        <taxon>Bimuria</taxon>
    </lineage>
</organism>
<feature type="region of interest" description="Disordered" evidence="1">
    <location>
        <begin position="1"/>
        <end position="98"/>
    </location>
</feature>
<sequence length="342" mass="38693">MPETTVEEQHIIPSVEDVPCATPRKEIEKHVSTASDRDSGVYLSDNEDLPASPRPSSFSSTRSLSTKSTPQRPDSIARLRRPAELNLGFNATDDPAKPRSELDLRFDLIRNSKNQNKAALRSPTQLLQDRLNLSPQKKQYEDKVRIFTPPKPMLNSCILPGPAVQMEAFTGTSVRARTEKSSRPAWWCKFDRLVVFDGAEEGNNGDLKFKTRTSKGLSVARRRGDIETVVIPMDCSHCQVMLNRREWKYDIQVCQRGVCWDCRERCRWEMEQERVGADDEKTEDERTDANRVRADSVLQDEDAQEEELLAKIGIERRPKTPTVMVGGIEERLDGAASPPGVQ</sequence>
<name>A0A6A5VPA8_9PLEO</name>
<keyword evidence="3" id="KW-1185">Reference proteome</keyword>
<dbReference type="Proteomes" id="UP000800036">
    <property type="component" value="Unassembled WGS sequence"/>
</dbReference>
<dbReference type="EMBL" id="ML976657">
    <property type="protein sequence ID" value="KAF1979553.1"/>
    <property type="molecule type" value="Genomic_DNA"/>
</dbReference>
<gene>
    <name evidence="2" type="ORF">BU23DRAFT_446742</name>
</gene>
<dbReference type="OrthoDB" id="3944493at2759"/>
<evidence type="ECO:0000313" key="3">
    <source>
        <dbReference type="Proteomes" id="UP000800036"/>
    </source>
</evidence>
<evidence type="ECO:0000256" key="1">
    <source>
        <dbReference type="SAM" id="MobiDB-lite"/>
    </source>
</evidence>
<dbReference type="AlphaFoldDB" id="A0A6A5VPA8"/>
<reference evidence="2" key="1">
    <citation type="journal article" date="2020" name="Stud. Mycol.">
        <title>101 Dothideomycetes genomes: a test case for predicting lifestyles and emergence of pathogens.</title>
        <authorList>
            <person name="Haridas S."/>
            <person name="Albert R."/>
            <person name="Binder M."/>
            <person name="Bloem J."/>
            <person name="Labutti K."/>
            <person name="Salamov A."/>
            <person name="Andreopoulos B."/>
            <person name="Baker S."/>
            <person name="Barry K."/>
            <person name="Bills G."/>
            <person name="Bluhm B."/>
            <person name="Cannon C."/>
            <person name="Castanera R."/>
            <person name="Culley D."/>
            <person name="Daum C."/>
            <person name="Ezra D."/>
            <person name="Gonzalez J."/>
            <person name="Henrissat B."/>
            <person name="Kuo A."/>
            <person name="Liang C."/>
            <person name="Lipzen A."/>
            <person name="Lutzoni F."/>
            <person name="Magnuson J."/>
            <person name="Mondo S."/>
            <person name="Nolan M."/>
            <person name="Ohm R."/>
            <person name="Pangilinan J."/>
            <person name="Park H.-J."/>
            <person name="Ramirez L."/>
            <person name="Alfaro M."/>
            <person name="Sun H."/>
            <person name="Tritt A."/>
            <person name="Yoshinaga Y."/>
            <person name="Zwiers L.-H."/>
            <person name="Turgeon B."/>
            <person name="Goodwin S."/>
            <person name="Spatafora J."/>
            <person name="Crous P."/>
            <person name="Grigoriev I."/>
        </authorList>
    </citation>
    <scope>NUCLEOTIDE SEQUENCE</scope>
    <source>
        <strain evidence="2">CBS 107.79</strain>
    </source>
</reference>
<evidence type="ECO:0000313" key="2">
    <source>
        <dbReference type="EMBL" id="KAF1979553.1"/>
    </source>
</evidence>